<proteinExistence type="inferred from homology"/>
<name>A0A6A6HUR6_9PLEO</name>
<organism evidence="3 4">
    <name type="scientific">Trematosphaeria pertusa</name>
    <dbReference type="NCBI Taxonomy" id="390896"/>
    <lineage>
        <taxon>Eukaryota</taxon>
        <taxon>Fungi</taxon>
        <taxon>Dikarya</taxon>
        <taxon>Ascomycota</taxon>
        <taxon>Pezizomycotina</taxon>
        <taxon>Dothideomycetes</taxon>
        <taxon>Pleosporomycetidae</taxon>
        <taxon>Pleosporales</taxon>
        <taxon>Massarineae</taxon>
        <taxon>Trematosphaeriaceae</taxon>
        <taxon>Trematosphaeria</taxon>
    </lineage>
</organism>
<evidence type="ECO:0000313" key="4">
    <source>
        <dbReference type="Proteomes" id="UP000800094"/>
    </source>
</evidence>
<dbReference type="Gene3D" id="3.40.50.720">
    <property type="entry name" value="NAD(P)-binding Rossmann-like Domain"/>
    <property type="match status" value="1"/>
</dbReference>
<protein>
    <submittedName>
        <fullName evidence="3">Oxidoreductase</fullName>
    </submittedName>
</protein>
<keyword evidence="4" id="KW-1185">Reference proteome</keyword>
<reference evidence="3" key="1">
    <citation type="journal article" date="2020" name="Stud. Mycol.">
        <title>101 Dothideomycetes genomes: a test case for predicting lifestyles and emergence of pathogens.</title>
        <authorList>
            <person name="Haridas S."/>
            <person name="Albert R."/>
            <person name="Binder M."/>
            <person name="Bloem J."/>
            <person name="Labutti K."/>
            <person name="Salamov A."/>
            <person name="Andreopoulos B."/>
            <person name="Baker S."/>
            <person name="Barry K."/>
            <person name="Bills G."/>
            <person name="Bluhm B."/>
            <person name="Cannon C."/>
            <person name="Castanera R."/>
            <person name="Culley D."/>
            <person name="Daum C."/>
            <person name="Ezra D."/>
            <person name="Gonzalez J."/>
            <person name="Henrissat B."/>
            <person name="Kuo A."/>
            <person name="Liang C."/>
            <person name="Lipzen A."/>
            <person name="Lutzoni F."/>
            <person name="Magnuson J."/>
            <person name="Mondo S."/>
            <person name="Nolan M."/>
            <person name="Ohm R."/>
            <person name="Pangilinan J."/>
            <person name="Park H.-J."/>
            <person name="Ramirez L."/>
            <person name="Alfaro M."/>
            <person name="Sun H."/>
            <person name="Tritt A."/>
            <person name="Yoshinaga Y."/>
            <person name="Zwiers L.-H."/>
            <person name="Turgeon B."/>
            <person name="Goodwin S."/>
            <person name="Spatafora J."/>
            <person name="Crous P."/>
            <person name="Grigoriev I."/>
        </authorList>
    </citation>
    <scope>NUCLEOTIDE SEQUENCE</scope>
    <source>
        <strain evidence="3">CBS 122368</strain>
    </source>
</reference>
<dbReference type="PRINTS" id="PR00081">
    <property type="entry name" value="GDHRDH"/>
</dbReference>
<accession>A0A6A6HUR6</accession>
<dbReference type="GeneID" id="54573591"/>
<dbReference type="OrthoDB" id="191139at2759"/>
<dbReference type="Pfam" id="PF00106">
    <property type="entry name" value="adh_short"/>
    <property type="match status" value="1"/>
</dbReference>
<keyword evidence="2" id="KW-0560">Oxidoreductase</keyword>
<dbReference type="InterPro" id="IPR002347">
    <property type="entry name" value="SDR_fam"/>
</dbReference>
<dbReference type="RefSeq" id="XP_033676771.1">
    <property type="nucleotide sequence ID" value="XM_033820261.1"/>
</dbReference>
<evidence type="ECO:0000256" key="2">
    <source>
        <dbReference type="ARBA" id="ARBA00023002"/>
    </source>
</evidence>
<sequence length="306" mass="34255">MPFLFRPKYLPQKDIPNLKGKVFFITGGTSGLGRQAILTLSAYGNPSHIYFTGRNVENAKDLIEEVGSDKATFLECDHTSLESVRAVAHQLLSHTDRLDVLVSNAGVMAIPPRLTKDEYEIQFGINHLSHALFIKLLLPLLERTAKEQGEARMVSVASLAAAHTAPGGIAFDGLRTTQDDLGMTAKWIRYGQSKLANILYTWELAKRYPWLTTASLEPGTVWTGLLSNLGFLDRMFLRLLTWWKSYSLEEGAYNACWAATAEKSKIESGRFYTPVGVRAAAMAYTEDEALAKKLWDWTQEQLKDYD</sequence>
<comment type="similarity">
    <text evidence="1">Belongs to the short-chain dehydrogenases/reductases (SDR) family.</text>
</comment>
<gene>
    <name evidence="3" type="ORF">BU26DRAFT_170036</name>
</gene>
<dbReference type="PANTHER" id="PTHR24320:SF154">
    <property type="entry name" value="OXIDOREDUCTASE, SHORT-CHAIN DEHYDROGENASE_REDUCTASE FAMILY (AFU_ORTHOLOGUE AFUA_2G04560)"/>
    <property type="match status" value="1"/>
</dbReference>
<dbReference type="GO" id="GO:0016491">
    <property type="term" value="F:oxidoreductase activity"/>
    <property type="evidence" value="ECO:0007669"/>
    <property type="project" value="UniProtKB-KW"/>
</dbReference>
<dbReference type="SUPFAM" id="SSF51735">
    <property type="entry name" value="NAD(P)-binding Rossmann-fold domains"/>
    <property type="match status" value="1"/>
</dbReference>
<evidence type="ECO:0000313" key="3">
    <source>
        <dbReference type="EMBL" id="KAF2241767.1"/>
    </source>
</evidence>
<dbReference type="Proteomes" id="UP000800094">
    <property type="component" value="Unassembled WGS sequence"/>
</dbReference>
<dbReference type="EMBL" id="ML987210">
    <property type="protein sequence ID" value="KAF2241767.1"/>
    <property type="molecule type" value="Genomic_DNA"/>
</dbReference>
<evidence type="ECO:0000256" key="1">
    <source>
        <dbReference type="ARBA" id="ARBA00006484"/>
    </source>
</evidence>
<dbReference type="InterPro" id="IPR036291">
    <property type="entry name" value="NAD(P)-bd_dom_sf"/>
</dbReference>
<dbReference type="PANTHER" id="PTHR24320">
    <property type="entry name" value="RETINOL DEHYDROGENASE"/>
    <property type="match status" value="1"/>
</dbReference>
<dbReference type="AlphaFoldDB" id="A0A6A6HUR6"/>